<comment type="caution">
    <text evidence="1">The sequence shown here is derived from an EMBL/GenBank/DDBJ whole genome shotgun (WGS) entry which is preliminary data.</text>
</comment>
<accession>A0ACC6AF49</accession>
<evidence type="ECO:0000313" key="1">
    <source>
        <dbReference type="EMBL" id="MCP1997832.1"/>
    </source>
</evidence>
<keyword evidence="2" id="KW-1185">Reference proteome</keyword>
<sequence length="144" mass="15377">MEGIAFGEGAGYLHPVKIFQAGEAAESFASIRDFLLGVESVEGVAVGLGEAYAVILNPKAVNLLEAIDYVGLSVSENFDFDQAVLYAFCVDGLNRIHDQLYQRCVYIGAGTNVLDQPLDVDIAHAKFPGKGDALCFTRLAVFGS</sequence>
<organism evidence="1 2">
    <name type="scientific">Nitrobacter winogradskyi</name>
    <name type="common">Nitrobacter agilis</name>
    <dbReference type="NCBI Taxonomy" id="913"/>
    <lineage>
        <taxon>Bacteria</taxon>
        <taxon>Pseudomonadati</taxon>
        <taxon>Pseudomonadota</taxon>
        <taxon>Alphaproteobacteria</taxon>
        <taxon>Hyphomicrobiales</taxon>
        <taxon>Nitrobacteraceae</taxon>
        <taxon>Nitrobacter</taxon>
    </lineage>
</organism>
<dbReference type="Proteomes" id="UP001205486">
    <property type="component" value="Unassembled WGS sequence"/>
</dbReference>
<dbReference type="EMBL" id="JALJZS010000001">
    <property type="protein sequence ID" value="MCP1997832.1"/>
    <property type="molecule type" value="Genomic_DNA"/>
</dbReference>
<name>A0ACC6AF49_NITWI</name>
<protein>
    <submittedName>
        <fullName evidence="1">Uncharacterized protein</fullName>
    </submittedName>
</protein>
<reference evidence="1" key="1">
    <citation type="submission" date="2022-03" db="EMBL/GenBank/DDBJ databases">
        <title>Interactions between chemoautotrophic and heterotrophic bacteria.</title>
        <authorList>
            <person name="Santoro A."/>
        </authorList>
    </citation>
    <scope>NUCLEOTIDE SEQUENCE</scope>
    <source>
        <strain evidence="1">Nb-106</strain>
    </source>
</reference>
<gene>
    <name evidence="1" type="ORF">J2S34_000254</name>
</gene>
<proteinExistence type="predicted"/>
<evidence type="ECO:0000313" key="2">
    <source>
        <dbReference type="Proteomes" id="UP001205486"/>
    </source>
</evidence>